<reference evidence="1 2" key="1">
    <citation type="submission" date="2010-10" db="EMBL/GenBank/DDBJ databases">
        <authorList>
            <person name="Durkin A.S."/>
            <person name="Madupu R."/>
            <person name="Torralba M."/>
            <person name="Gillis M."/>
            <person name="Methe B."/>
            <person name="Sutton G."/>
            <person name="Nelson K.E."/>
        </authorList>
    </citation>
    <scope>NUCLEOTIDE SEQUENCE [LARGE SCALE GENOMIC DNA]</scope>
    <source>
        <strain evidence="1 2">ACS-139-V-Col8</strain>
    </source>
</reference>
<accession>E4KN24</accession>
<organism evidence="1 2">
    <name type="scientific">Eremococcus coleocola ACS-139-V-Col8</name>
    <dbReference type="NCBI Taxonomy" id="908337"/>
    <lineage>
        <taxon>Bacteria</taxon>
        <taxon>Bacillati</taxon>
        <taxon>Bacillota</taxon>
        <taxon>Bacilli</taxon>
        <taxon>Lactobacillales</taxon>
        <taxon>Aerococcaceae</taxon>
        <taxon>Eremococcus</taxon>
    </lineage>
</organism>
<dbReference type="OrthoDB" id="2136318at2"/>
<protein>
    <recommendedName>
        <fullName evidence="3">DUF937 domain-containing protein</fullName>
    </recommendedName>
</protein>
<evidence type="ECO:0000313" key="1">
    <source>
        <dbReference type="EMBL" id="EFR31607.1"/>
    </source>
</evidence>
<sequence length="210" mass="22429">MGLFDTVGSVIDVFNQGNGKDIDAIASKSGLSASQVTSVLAAAIPMILKAINRNNQTDEGLSKFDQALQDHAEDNSHDSLEAYVQNADEEDGDKMLGHVLQDKDSVITRLADAFGITPAAVKRVLVLVVPVLISYFAKEKKNKGLDSEQVRKQTQEAANDELVKKSQEGGLLGSVLGGLFGADNAPTHQQTADDSDDSILGSILDMFNQK</sequence>
<dbReference type="Proteomes" id="UP000005990">
    <property type="component" value="Unassembled WGS sequence"/>
</dbReference>
<evidence type="ECO:0008006" key="3">
    <source>
        <dbReference type="Google" id="ProtNLM"/>
    </source>
</evidence>
<keyword evidence="2" id="KW-1185">Reference proteome</keyword>
<dbReference type="STRING" id="908337.HMPREF9257_0001"/>
<name>E4KN24_9LACT</name>
<evidence type="ECO:0000313" key="2">
    <source>
        <dbReference type="Proteomes" id="UP000005990"/>
    </source>
</evidence>
<dbReference type="InterPro" id="IPR009282">
    <property type="entry name" value="DUF937"/>
</dbReference>
<dbReference type="RefSeq" id="WP_006417739.1">
    <property type="nucleotide sequence ID" value="NZ_AENN01000006.1"/>
</dbReference>
<proteinExistence type="predicted"/>
<dbReference type="eggNOG" id="COG5403">
    <property type="taxonomic scope" value="Bacteria"/>
</dbReference>
<dbReference type="Pfam" id="PF06078">
    <property type="entry name" value="DUF937"/>
    <property type="match status" value="1"/>
</dbReference>
<dbReference type="AlphaFoldDB" id="E4KN24"/>
<comment type="caution">
    <text evidence="1">The sequence shown here is derived from an EMBL/GenBank/DDBJ whole genome shotgun (WGS) entry which is preliminary data.</text>
</comment>
<dbReference type="EMBL" id="AENN01000006">
    <property type="protein sequence ID" value="EFR31607.1"/>
    <property type="molecule type" value="Genomic_DNA"/>
</dbReference>
<gene>
    <name evidence="1" type="ORF">HMPREF9257_0001</name>
</gene>